<evidence type="ECO:0000313" key="3">
    <source>
        <dbReference type="Proteomes" id="UP000216164"/>
    </source>
</evidence>
<dbReference type="Proteomes" id="UP000216164">
    <property type="component" value="Unassembled WGS sequence"/>
</dbReference>
<name>A0AAP7ZLB5_RALSL</name>
<feature type="region of interest" description="Disordered" evidence="1">
    <location>
        <begin position="49"/>
        <end position="128"/>
    </location>
</feature>
<evidence type="ECO:0000256" key="1">
    <source>
        <dbReference type="SAM" id="MobiDB-lite"/>
    </source>
</evidence>
<evidence type="ECO:0000313" key="2">
    <source>
        <dbReference type="EMBL" id="OYQ12523.1"/>
    </source>
</evidence>
<reference evidence="2 3" key="1">
    <citation type="submission" date="2017-04" db="EMBL/GenBank/DDBJ databases">
        <title>Genome Announcement: Closed genomes of Ralstonia solanacearum strains K60, UW551, and UW700.</title>
        <authorList>
            <person name="Hayes M."/>
            <person name="Macintyre A.M."/>
            <person name="Allen C."/>
        </authorList>
    </citation>
    <scope>NUCLEOTIDE SEQUENCE [LARGE SCALE GENOMIC DNA]</scope>
    <source>
        <strain evidence="2 3">UW25</strain>
    </source>
</reference>
<dbReference type="EMBL" id="NCTK01000001">
    <property type="protein sequence ID" value="OYQ12523.1"/>
    <property type="molecule type" value="Genomic_DNA"/>
</dbReference>
<protein>
    <submittedName>
        <fullName evidence="2">Uncharacterized protein</fullName>
    </submittedName>
</protein>
<comment type="caution">
    <text evidence="2">The sequence shown here is derived from an EMBL/GenBank/DDBJ whole genome shotgun (WGS) entry which is preliminary data.</text>
</comment>
<proteinExistence type="predicted"/>
<organism evidence="2 3">
    <name type="scientific">Ralstonia solanacearum K60</name>
    <dbReference type="NCBI Taxonomy" id="1091042"/>
    <lineage>
        <taxon>Bacteria</taxon>
        <taxon>Pseudomonadati</taxon>
        <taxon>Pseudomonadota</taxon>
        <taxon>Betaproteobacteria</taxon>
        <taxon>Burkholderiales</taxon>
        <taxon>Burkholderiaceae</taxon>
        <taxon>Ralstonia</taxon>
        <taxon>Ralstonia solanacearum species complex</taxon>
    </lineage>
</organism>
<gene>
    <name evidence="2" type="ORF">B7R77_04110</name>
</gene>
<dbReference type="AlphaFoldDB" id="A0AAP7ZLB5"/>
<accession>A0AAP7ZLB5</accession>
<dbReference type="RefSeq" id="WP_043892055.1">
    <property type="nucleotide sequence ID" value="NZ_NCTK01000001.1"/>
</dbReference>
<sequence length="128" mass="12997">MMHGTFNCKPHPRPRAALPPLLAALLWVGGCVFAGALLAGGDANASDNDCDPAMSGCGLQPAGPISGPTPPAMPKKNVRETDGGNSLSNEARANAAAEKARIERGTAARGAQKLDSLPANQKAVGSER</sequence>